<dbReference type="Proteomes" id="UP000054937">
    <property type="component" value="Unassembled WGS sequence"/>
</dbReference>
<dbReference type="InParanoid" id="A0A0V0QQ29"/>
<dbReference type="SMART" id="SM00184">
    <property type="entry name" value="RING"/>
    <property type="match status" value="1"/>
</dbReference>
<keyword evidence="2" id="KW-0812">Transmembrane</keyword>
<comment type="caution">
    <text evidence="4">The sequence shown here is derived from an EMBL/GenBank/DDBJ whole genome shotgun (WGS) entry which is preliminary data.</text>
</comment>
<evidence type="ECO:0000256" key="1">
    <source>
        <dbReference type="PROSITE-ProRule" id="PRU00175"/>
    </source>
</evidence>
<dbReference type="GO" id="GO:0061630">
    <property type="term" value="F:ubiquitin protein ligase activity"/>
    <property type="evidence" value="ECO:0007669"/>
    <property type="project" value="TreeGrafter"/>
</dbReference>
<keyword evidence="5" id="KW-1185">Reference proteome</keyword>
<feature type="transmembrane region" description="Helical" evidence="2">
    <location>
        <begin position="38"/>
        <end position="58"/>
    </location>
</feature>
<keyword evidence="2" id="KW-1133">Transmembrane helix</keyword>
<reference evidence="4 5" key="1">
    <citation type="journal article" date="2015" name="Sci. Rep.">
        <title>Genome of the facultative scuticociliatosis pathogen Pseudocohnilembus persalinus provides insight into its virulence through horizontal gene transfer.</title>
        <authorList>
            <person name="Xiong J."/>
            <person name="Wang G."/>
            <person name="Cheng J."/>
            <person name="Tian M."/>
            <person name="Pan X."/>
            <person name="Warren A."/>
            <person name="Jiang C."/>
            <person name="Yuan D."/>
            <person name="Miao W."/>
        </authorList>
    </citation>
    <scope>NUCLEOTIDE SEQUENCE [LARGE SCALE GENOMIC DNA]</scope>
    <source>
        <strain evidence="4">36N120E</strain>
    </source>
</reference>
<feature type="transmembrane region" description="Helical" evidence="2">
    <location>
        <begin position="78"/>
        <end position="100"/>
    </location>
</feature>
<proteinExistence type="predicted"/>
<dbReference type="OrthoDB" id="285235at2759"/>
<organism evidence="4 5">
    <name type="scientific">Pseudocohnilembus persalinus</name>
    <name type="common">Ciliate</name>
    <dbReference type="NCBI Taxonomy" id="266149"/>
    <lineage>
        <taxon>Eukaryota</taxon>
        <taxon>Sar</taxon>
        <taxon>Alveolata</taxon>
        <taxon>Ciliophora</taxon>
        <taxon>Intramacronucleata</taxon>
        <taxon>Oligohymenophorea</taxon>
        <taxon>Scuticociliatia</taxon>
        <taxon>Philasterida</taxon>
        <taxon>Pseudocohnilembidae</taxon>
        <taxon>Pseudocohnilembus</taxon>
    </lineage>
</organism>
<dbReference type="PROSITE" id="PS50089">
    <property type="entry name" value="ZF_RING_2"/>
    <property type="match status" value="1"/>
</dbReference>
<dbReference type="EMBL" id="LDAU01000120">
    <property type="protein sequence ID" value="KRX04268.1"/>
    <property type="molecule type" value="Genomic_DNA"/>
</dbReference>
<keyword evidence="1" id="KW-0479">Metal-binding</keyword>
<dbReference type="Gene3D" id="3.30.40.10">
    <property type="entry name" value="Zinc/RING finger domain, C3HC4 (zinc finger)"/>
    <property type="match status" value="1"/>
</dbReference>
<dbReference type="Pfam" id="PF13639">
    <property type="entry name" value="zf-RING_2"/>
    <property type="match status" value="1"/>
</dbReference>
<accession>A0A0V0QQ29</accession>
<dbReference type="GO" id="GO:0008270">
    <property type="term" value="F:zinc ion binding"/>
    <property type="evidence" value="ECO:0007669"/>
    <property type="project" value="UniProtKB-KW"/>
</dbReference>
<keyword evidence="2" id="KW-0472">Membrane</keyword>
<name>A0A0V0QQ29_PSEPJ</name>
<feature type="domain" description="RING-type" evidence="3">
    <location>
        <begin position="232"/>
        <end position="273"/>
    </location>
</feature>
<keyword evidence="1" id="KW-0863">Zinc-finger</keyword>
<dbReference type="AlphaFoldDB" id="A0A0V0QQ29"/>
<evidence type="ECO:0000259" key="3">
    <source>
        <dbReference type="PROSITE" id="PS50089"/>
    </source>
</evidence>
<protein>
    <recommendedName>
        <fullName evidence="3">RING-type domain-containing protein</fullName>
    </recommendedName>
</protein>
<dbReference type="InterPro" id="IPR001841">
    <property type="entry name" value="Znf_RING"/>
</dbReference>
<dbReference type="PANTHER" id="PTHR22765">
    <property type="entry name" value="RING FINGER AND PROTEASE ASSOCIATED DOMAIN-CONTAINING"/>
    <property type="match status" value="1"/>
</dbReference>
<dbReference type="GO" id="GO:0006511">
    <property type="term" value="P:ubiquitin-dependent protein catabolic process"/>
    <property type="evidence" value="ECO:0007669"/>
    <property type="project" value="TreeGrafter"/>
</dbReference>
<evidence type="ECO:0000256" key="2">
    <source>
        <dbReference type="SAM" id="Phobius"/>
    </source>
</evidence>
<dbReference type="InterPro" id="IPR051826">
    <property type="entry name" value="E3_ubiquitin-ligase_domain"/>
</dbReference>
<sequence>MVYWTTILITNKIRIDLQSQSRQINTTKLLQCISITNIIILLSFCILYTIVYIEAFFTTNTNVDSLFIFNQSNWKGNFSYFFCAANIGFLTIIAFIISFYQRIKFERKIKQNQDQLEQIIQDQQHAIQINTEQFLQANLLENQYDEDYEFEKQQSIQNILQIQKYKSFIKNDEQQQIEQEQHEQNINNNIVQQNSQEISHIENNQNISIQKNQQTINNSLLSNTNEIQKEFCPICYDEFSLQKKIIRLKCNHEYHSMCIRDWGFQNPKCPLCRQLI</sequence>
<keyword evidence="1" id="KW-0862">Zinc</keyword>
<gene>
    <name evidence="4" type="ORF">PPERSA_11392</name>
</gene>
<evidence type="ECO:0000313" key="4">
    <source>
        <dbReference type="EMBL" id="KRX04268.1"/>
    </source>
</evidence>
<evidence type="ECO:0000313" key="5">
    <source>
        <dbReference type="Proteomes" id="UP000054937"/>
    </source>
</evidence>
<dbReference type="SUPFAM" id="SSF57850">
    <property type="entry name" value="RING/U-box"/>
    <property type="match status" value="1"/>
</dbReference>
<dbReference type="InterPro" id="IPR013083">
    <property type="entry name" value="Znf_RING/FYVE/PHD"/>
</dbReference>